<protein>
    <submittedName>
        <fullName evidence="1">Uncharacterized protein</fullName>
    </submittedName>
</protein>
<dbReference type="SUPFAM" id="SSF69322">
    <property type="entry name" value="Tricorn protease domain 2"/>
    <property type="match status" value="1"/>
</dbReference>
<feature type="non-terminal residue" evidence="1">
    <location>
        <position position="142"/>
    </location>
</feature>
<accession>D9PM06</accession>
<dbReference type="AlphaFoldDB" id="D9PM06"/>
<proteinExistence type="predicted"/>
<reference evidence="1" key="1">
    <citation type="submission" date="2010-07" db="EMBL/GenBank/DDBJ databases">
        <authorList>
            <consortium name="CONSOLIDER consortium CSD2007-00005"/>
            <person name="Guazzaroni M.-E."/>
            <person name="Richter M."/>
            <person name="Garcia-Salamanca A."/>
            <person name="Yarza P."/>
            <person name="Ferrer M."/>
        </authorList>
    </citation>
    <scope>NUCLEOTIDE SEQUENCE</scope>
</reference>
<gene>
    <name evidence="1" type="ORF">LDC_2582</name>
</gene>
<sequence length="142" mass="15833">MFDGVRWVAYTEYVGGTEEYIYKFDLENTATGVQQVDPANIQVEGADINDLTQDLVAGAFVPGETDNLDLVRWDLDTNARSVLLSESWDQLLPDTSGYAVVYLDSNPAGEYWFSAYQCEVRVIDMDTGVVRTVLPLDAYFGP</sequence>
<name>D9PM06_9ZZZZ</name>
<dbReference type="EMBL" id="ADZX01000784">
    <property type="protein sequence ID" value="EFK95409.1"/>
    <property type="molecule type" value="Genomic_DNA"/>
</dbReference>
<comment type="caution">
    <text evidence="1">The sequence shown here is derived from an EMBL/GenBank/DDBJ whole genome shotgun (WGS) entry which is preliminary data.</text>
</comment>
<evidence type="ECO:0000313" key="1">
    <source>
        <dbReference type="EMBL" id="EFK95409.1"/>
    </source>
</evidence>
<organism evidence="1">
    <name type="scientific">sediment metagenome</name>
    <dbReference type="NCBI Taxonomy" id="749907"/>
    <lineage>
        <taxon>unclassified sequences</taxon>
        <taxon>metagenomes</taxon>
        <taxon>ecological metagenomes</taxon>
    </lineage>
</organism>
<reference evidence="1" key="2">
    <citation type="journal article" date="2011" name="Microb. Ecol.">
        <title>Taxonomic and Functional Metagenomic Profiling of the Microbial Community in the Anoxic Sediment of a Sub-saline Shallow Lake (Laguna de Carrizo, Central Spain).</title>
        <authorList>
            <person name="Ferrer M."/>
            <person name="Guazzaroni M.E."/>
            <person name="Richter M."/>
            <person name="Garcia-Salamanca A."/>
            <person name="Yarza P."/>
            <person name="Suarez-Suarez A."/>
            <person name="Solano J."/>
            <person name="Alcaide M."/>
            <person name="van Dillewijn P."/>
            <person name="Molina-Henares M.A."/>
            <person name="Lopez-Cortes N."/>
            <person name="Al-Ramahi Y."/>
            <person name="Guerrero C."/>
            <person name="Acosta A."/>
            <person name="de Eugenio L.I."/>
            <person name="Martinez V."/>
            <person name="Marques S."/>
            <person name="Rojo F."/>
            <person name="Santero E."/>
            <person name="Genilloud O."/>
            <person name="Perez-Perez J."/>
            <person name="Rossello-Mora R."/>
            <person name="Ramos J.L."/>
        </authorList>
    </citation>
    <scope>NUCLEOTIDE SEQUENCE</scope>
</reference>